<feature type="transmembrane region" description="Helical" evidence="6">
    <location>
        <begin position="391"/>
        <end position="416"/>
    </location>
</feature>
<protein>
    <submittedName>
        <fullName evidence="8">Multidrug transporter</fullName>
    </submittedName>
</protein>
<dbReference type="Gene3D" id="1.20.1250.20">
    <property type="entry name" value="MFS general substrate transporter like domains"/>
    <property type="match status" value="2"/>
</dbReference>
<feature type="transmembrane region" description="Helical" evidence="6">
    <location>
        <begin position="134"/>
        <end position="157"/>
    </location>
</feature>
<dbReference type="AlphaFoldDB" id="A0A178M0I5"/>
<feature type="transmembrane region" description="Helical" evidence="6">
    <location>
        <begin position="355"/>
        <end position="379"/>
    </location>
</feature>
<dbReference type="GO" id="GO:0022857">
    <property type="term" value="F:transmembrane transporter activity"/>
    <property type="evidence" value="ECO:0007669"/>
    <property type="project" value="InterPro"/>
</dbReference>
<dbReference type="PROSITE" id="PS50850">
    <property type="entry name" value="MFS"/>
    <property type="match status" value="1"/>
</dbReference>
<feature type="transmembrane region" description="Helical" evidence="6">
    <location>
        <begin position="75"/>
        <end position="95"/>
    </location>
</feature>
<keyword evidence="5 6" id="KW-0472">Membrane</keyword>
<dbReference type="CDD" id="cd17321">
    <property type="entry name" value="MFS_MMR_MDR_like"/>
    <property type="match status" value="1"/>
</dbReference>
<dbReference type="PANTHER" id="PTHR23501:SF190">
    <property type="entry name" value="MAJOR FACILITATOR SUPERFAMILY MFS_1"/>
    <property type="match status" value="1"/>
</dbReference>
<feature type="domain" description="Major facilitator superfamily (MFS) profile" evidence="7">
    <location>
        <begin position="10"/>
        <end position="450"/>
    </location>
</feature>
<dbReference type="InterPro" id="IPR020846">
    <property type="entry name" value="MFS_dom"/>
</dbReference>
<dbReference type="InterPro" id="IPR036259">
    <property type="entry name" value="MFS_trans_sf"/>
</dbReference>
<dbReference type="InterPro" id="IPR001958">
    <property type="entry name" value="Tet-R_TetA/multi-R_MdtG-like"/>
</dbReference>
<feature type="transmembrane region" description="Helical" evidence="6">
    <location>
        <begin position="196"/>
        <end position="214"/>
    </location>
</feature>
<dbReference type="EMBL" id="LWQS01000087">
    <property type="protein sequence ID" value="OAN41330.1"/>
    <property type="molecule type" value="Genomic_DNA"/>
</dbReference>
<feature type="transmembrane region" description="Helical" evidence="6">
    <location>
        <begin position="267"/>
        <end position="290"/>
    </location>
</feature>
<feature type="transmembrane region" description="Helical" evidence="6">
    <location>
        <begin position="101"/>
        <end position="122"/>
    </location>
</feature>
<evidence type="ECO:0000256" key="3">
    <source>
        <dbReference type="ARBA" id="ARBA00022692"/>
    </source>
</evidence>
<proteinExistence type="inferred from homology"/>
<dbReference type="PRINTS" id="PR01035">
    <property type="entry name" value="TCRTETA"/>
</dbReference>
<evidence type="ECO:0000259" key="7">
    <source>
        <dbReference type="PROSITE" id="PS50850"/>
    </source>
</evidence>
<evidence type="ECO:0000256" key="4">
    <source>
        <dbReference type="ARBA" id="ARBA00022989"/>
    </source>
</evidence>
<dbReference type="STRING" id="1707952.A6A03_18950"/>
<evidence type="ECO:0000256" key="2">
    <source>
        <dbReference type="ARBA" id="ARBA00007520"/>
    </source>
</evidence>
<dbReference type="Proteomes" id="UP000078287">
    <property type="component" value="Unassembled WGS sequence"/>
</dbReference>
<dbReference type="GO" id="GO:0005886">
    <property type="term" value="C:plasma membrane"/>
    <property type="evidence" value="ECO:0007669"/>
    <property type="project" value="UniProtKB-SubCell"/>
</dbReference>
<comment type="subcellular location">
    <subcellularLocation>
        <location evidence="1">Cell membrane</location>
        <topology evidence="1">Multi-pass membrane protein</topology>
    </subcellularLocation>
</comment>
<comment type="caution">
    <text evidence="8">The sequence shown here is derived from an EMBL/GenBank/DDBJ whole genome shotgun (WGS) entry which is preliminary data.</text>
</comment>
<keyword evidence="4 6" id="KW-1133">Transmembrane helix</keyword>
<accession>A0A178M0I5</accession>
<dbReference type="RefSeq" id="WP_066790600.1">
    <property type="nucleotide sequence ID" value="NZ_LWQS01000087.1"/>
</dbReference>
<dbReference type="Pfam" id="PF07690">
    <property type="entry name" value="MFS_1"/>
    <property type="match status" value="2"/>
</dbReference>
<evidence type="ECO:0000256" key="6">
    <source>
        <dbReference type="SAM" id="Phobius"/>
    </source>
</evidence>
<feature type="transmembrane region" description="Helical" evidence="6">
    <location>
        <begin position="296"/>
        <end position="318"/>
    </location>
</feature>
<feature type="transmembrane region" description="Helical" evidence="6">
    <location>
        <begin position="330"/>
        <end position="349"/>
    </location>
</feature>
<reference evidence="8 9" key="1">
    <citation type="submission" date="2016-04" db="EMBL/GenBank/DDBJ databases">
        <title>Chloroflexus islandicus sp. nov., a thermophilic filamentous anoxygenic phototrophic bacterium from geyser Strokkur (Iceland).</title>
        <authorList>
            <person name="Gaisin V.A."/>
            <person name="Kalashnikov A.M."/>
            <person name="Sukhacheva M.V."/>
            <person name="Grouzdev D.S."/>
            <person name="Ivanov T.M."/>
            <person name="Kuznetsov B."/>
            <person name="Gorlenko V.M."/>
        </authorList>
    </citation>
    <scope>NUCLEOTIDE SEQUENCE [LARGE SCALE GENOMIC DNA]</scope>
    <source>
        <strain evidence="9">isl-2</strain>
    </source>
</reference>
<dbReference type="InterPro" id="IPR011701">
    <property type="entry name" value="MFS"/>
</dbReference>
<dbReference type="PROSITE" id="PS00216">
    <property type="entry name" value="SUGAR_TRANSPORT_1"/>
    <property type="match status" value="1"/>
</dbReference>
<comment type="similarity">
    <text evidence="2">Belongs to the major facilitator superfamily. TCR/Tet family.</text>
</comment>
<dbReference type="PANTHER" id="PTHR23501">
    <property type="entry name" value="MAJOR FACILITATOR SUPERFAMILY"/>
    <property type="match status" value="1"/>
</dbReference>
<evidence type="ECO:0000256" key="5">
    <source>
        <dbReference type="ARBA" id="ARBA00023136"/>
    </source>
</evidence>
<organism evidence="8 9">
    <name type="scientific">Chloroflexus islandicus</name>
    <dbReference type="NCBI Taxonomy" id="1707952"/>
    <lineage>
        <taxon>Bacteria</taxon>
        <taxon>Bacillati</taxon>
        <taxon>Chloroflexota</taxon>
        <taxon>Chloroflexia</taxon>
        <taxon>Chloroflexales</taxon>
        <taxon>Chloroflexineae</taxon>
        <taxon>Chloroflexaceae</taxon>
        <taxon>Chloroflexus</taxon>
    </lineage>
</organism>
<evidence type="ECO:0000313" key="9">
    <source>
        <dbReference type="Proteomes" id="UP000078287"/>
    </source>
</evidence>
<feature type="transmembrane region" description="Helical" evidence="6">
    <location>
        <begin position="163"/>
        <end position="184"/>
    </location>
</feature>
<dbReference type="SUPFAM" id="SSF103473">
    <property type="entry name" value="MFS general substrate transporter"/>
    <property type="match status" value="1"/>
</dbReference>
<feature type="transmembrane region" description="Helical" evidence="6">
    <location>
        <begin position="422"/>
        <end position="445"/>
    </location>
</feature>
<sequence length="461" mass="47184">MANERQRNQILGLLFFGVLMAALDIAIVGPALPAIQNVFGADERALSWVFSIYVLGNLIGTPPIAALSDRFGRRALYIASLSGFALGSLLVAIAPSFTVLLIGRLVQGFSAGGIFPVASAVIGDTFPPERRGSALGLIGAVFGIAFLIGPILGGLLLLLGWQWLFLINLPIAAILIAFSAKLLPGRTRDTTAPFDVAGLATLAVMLTGLAYGLTELDPALLRAGELPWLAIGALIIAIVFAPIFIAVERRAAEPVLQPTIFRSRQIWLTAALAIGAGIAESAIVFVPALVTSAYGVSSSTASFMLLPVVLAMAVGSPVSGRMLDQFGSRIVVTIGVALSGIGLIILGGWPASIVAFYLASAVMGIGLAILLGAALRYILLNEVPANERAAAQGLLTVTMGSGQLLGAVLVGIIAAAGGGAVAGYGLAFLAIGVVMLLLTLAALGLKSRAAERASALAHAHS</sequence>
<gene>
    <name evidence="8" type="ORF">A6A03_18950</name>
</gene>
<feature type="transmembrane region" description="Helical" evidence="6">
    <location>
        <begin position="12"/>
        <end position="33"/>
    </location>
</feature>
<feature type="transmembrane region" description="Helical" evidence="6">
    <location>
        <begin position="226"/>
        <end position="247"/>
    </location>
</feature>
<evidence type="ECO:0000313" key="8">
    <source>
        <dbReference type="EMBL" id="OAN41330.1"/>
    </source>
</evidence>
<evidence type="ECO:0000256" key="1">
    <source>
        <dbReference type="ARBA" id="ARBA00004651"/>
    </source>
</evidence>
<feature type="transmembrane region" description="Helical" evidence="6">
    <location>
        <begin position="45"/>
        <end position="68"/>
    </location>
</feature>
<name>A0A178M0I5_9CHLR</name>
<dbReference type="InterPro" id="IPR005829">
    <property type="entry name" value="Sugar_transporter_CS"/>
</dbReference>
<keyword evidence="3 6" id="KW-0812">Transmembrane</keyword>
<dbReference type="OrthoDB" id="102502at2"/>
<keyword evidence="9" id="KW-1185">Reference proteome</keyword>